<accession>A0ACC2XBR9</accession>
<organism evidence="1 2">
    <name type="scientific">Naganishia vaughanmartiniae</name>
    <dbReference type="NCBI Taxonomy" id="1424756"/>
    <lineage>
        <taxon>Eukaryota</taxon>
        <taxon>Fungi</taxon>
        <taxon>Dikarya</taxon>
        <taxon>Basidiomycota</taxon>
        <taxon>Agaricomycotina</taxon>
        <taxon>Tremellomycetes</taxon>
        <taxon>Filobasidiales</taxon>
        <taxon>Filobasidiaceae</taxon>
        <taxon>Naganishia</taxon>
    </lineage>
</organism>
<evidence type="ECO:0000313" key="2">
    <source>
        <dbReference type="Proteomes" id="UP001243375"/>
    </source>
</evidence>
<sequence length="360" mass="39485">MPGQGVDTAGGFATEKPAYQKLQPYKARDEECKGYLLPDSTDREGRQSVDSAQRSQRSADDLSSGAPGPDYVPENVHGSSGDLGSTPITRQDVHNRFKGLRAAQWGRSGWRGGKSNHKSGRAGSRWFRPSLVPSGCNASLASGLNKLGKLLGRSTAHSSKCGTHDTASRGFSTSMLQSKKARSRRTNRSGAGRVAHHPSNPARRAVNFNWKRLPRIGGSTAHARKKLTAYGLARDRLEGLMDAEQAICTCAETRTKPIKALKKDELLDELTVKWQNWNHLRDTCEGTGMVLDVTENEKIEVHRQVIDSALKDAFQAQVDQTNCCTCTGVVVQCDIAREILRIVHAEKERWQGQKPDSEIA</sequence>
<comment type="caution">
    <text evidence="1">The sequence shown here is derived from an EMBL/GenBank/DDBJ whole genome shotgun (WGS) entry which is preliminary data.</text>
</comment>
<reference evidence="1" key="1">
    <citation type="submission" date="2023-04" db="EMBL/GenBank/DDBJ databases">
        <title>Draft Genome sequencing of Naganishia species isolated from polar environments using Oxford Nanopore Technology.</title>
        <authorList>
            <person name="Leo P."/>
            <person name="Venkateswaran K."/>
        </authorList>
    </citation>
    <scope>NUCLEOTIDE SEQUENCE</scope>
    <source>
        <strain evidence="1">MNA-CCFEE 5425</strain>
    </source>
</reference>
<dbReference type="Proteomes" id="UP001243375">
    <property type="component" value="Unassembled WGS sequence"/>
</dbReference>
<keyword evidence="2" id="KW-1185">Reference proteome</keyword>
<name>A0ACC2XBR9_9TREE</name>
<proteinExistence type="predicted"/>
<dbReference type="EMBL" id="JASBWU010000005">
    <property type="protein sequence ID" value="KAJ9121478.1"/>
    <property type="molecule type" value="Genomic_DNA"/>
</dbReference>
<protein>
    <submittedName>
        <fullName evidence="1">Uncharacterized protein</fullName>
    </submittedName>
</protein>
<gene>
    <name evidence="1" type="ORF">QFC22_002094</name>
</gene>
<evidence type="ECO:0000313" key="1">
    <source>
        <dbReference type="EMBL" id="KAJ9121478.1"/>
    </source>
</evidence>